<feature type="transmembrane region" description="Helical" evidence="1">
    <location>
        <begin position="66"/>
        <end position="84"/>
    </location>
</feature>
<keyword evidence="2" id="KW-0732">Signal</keyword>
<proteinExistence type="predicted"/>
<name>A0A0E9X3W2_ANGAN</name>
<sequence length="112" mass="12642">MVEHFYVGVFVLWIVPFLSPRSQFLRPAGKCGPASPAVTGSVNSHSVPGKKIIPPFLCQCSHGRPFLFKCFFFVCLFVFCFVFAFSYLIILNVFVFFILCSVGSVFKLIKMK</sequence>
<dbReference type="EMBL" id="GBXM01011318">
    <property type="protein sequence ID" value="JAH97259.1"/>
    <property type="molecule type" value="Transcribed_RNA"/>
</dbReference>
<keyword evidence="1" id="KW-1133">Transmembrane helix</keyword>
<evidence type="ECO:0000256" key="2">
    <source>
        <dbReference type="SAM" id="SignalP"/>
    </source>
</evidence>
<organism evidence="3">
    <name type="scientific">Anguilla anguilla</name>
    <name type="common">European freshwater eel</name>
    <name type="synonym">Muraena anguilla</name>
    <dbReference type="NCBI Taxonomy" id="7936"/>
    <lineage>
        <taxon>Eukaryota</taxon>
        <taxon>Metazoa</taxon>
        <taxon>Chordata</taxon>
        <taxon>Craniata</taxon>
        <taxon>Vertebrata</taxon>
        <taxon>Euteleostomi</taxon>
        <taxon>Actinopterygii</taxon>
        <taxon>Neopterygii</taxon>
        <taxon>Teleostei</taxon>
        <taxon>Anguilliformes</taxon>
        <taxon>Anguillidae</taxon>
        <taxon>Anguilla</taxon>
    </lineage>
</organism>
<evidence type="ECO:0000313" key="3">
    <source>
        <dbReference type="EMBL" id="JAH97259.1"/>
    </source>
</evidence>
<keyword evidence="1" id="KW-0812">Transmembrane</keyword>
<feature type="transmembrane region" description="Helical" evidence="1">
    <location>
        <begin position="90"/>
        <end position="109"/>
    </location>
</feature>
<keyword evidence="1" id="KW-0472">Membrane</keyword>
<reference evidence="3" key="2">
    <citation type="journal article" date="2015" name="Fish Shellfish Immunol.">
        <title>Early steps in the European eel (Anguilla anguilla)-Vibrio vulnificus interaction in the gills: Role of the RtxA13 toxin.</title>
        <authorList>
            <person name="Callol A."/>
            <person name="Pajuelo D."/>
            <person name="Ebbesson L."/>
            <person name="Teles M."/>
            <person name="MacKenzie S."/>
            <person name="Amaro C."/>
        </authorList>
    </citation>
    <scope>NUCLEOTIDE SEQUENCE</scope>
</reference>
<feature type="signal peptide" evidence="2">
    <location>
        <begin position="1"/>
        <end position="20"/>
    </location>
</feature>
<reference evidence="3" key="1">
    <citation type="submission" date="2014-11" db="EMBL/GenBank/DDBJ databases">
        <authorList>
            <person name="Amaro Gonzalez C."/>
        </authorList>
    </citation>
    <scope>NUCLEOTIDE SEQUENCE</scope>
</reference>
<protein>
    <submittedName>
        <fullName evidence="3">Uncharacterized protein</fullName>
    </submittedName>
</protein>
<dbReference type="AlphaFoldDB" id="A0A0E9X3W2"/>
<feature type="chain" id="PRO_5002434782" evidence="2">
    <location>
        <begin position="21"/>
        <end position="112"/>
    </location>
</feature>
<accession>A0A0E9X3W2</accession>
<evidence type="ECO:0000256" key="1">
    <source>
        <dbReference type="SAM" id="Phobius"/>
    </source>
</evidence>